<reference evidence="2 3" key="1">
    <citation type="submission" date="2019-07" db="EMBL/GenBank/DDBJ databases">
        <title>Whole genome shotgun sequence of Reyranella soli NBRC 108950.</title>
        <authorList>
            <person name="Hosoyama A."/>
            <person name="Uohara A."/>
            <person name="Ohji S."/>
            <person name="Ichikawa N."/>
        </authorList>
    </citation>
    <scope>NUCLEOTIDE SEQUENCE [LARGE SCALE GENOMIC DNA]</scope>
    <source>
        <strain evidence="2 3">NBRC 108950</strain>
    </source>
</reference>
<feature type="domain" description="Amidase" evidence="1">
    <location>
        <begin position="26"/>
        <end position="463"/>
    </location>
</feature>
<dbReference type="Pfam" id="PF01425">
    <property type="entry name" value="Amidase"/>
    <property type="match status" value="1"/>
</dbReference>
<dbReference type="SUPFAM" id="SSF75304">
    <property type="entry name" value="Amidase signature (AS) enzymes"/>
    <property type="match status" value="1"/>
</dbReference>
<proteinExistence type="predicted"/>
<dbReference type="PANTHER" id="PTHR43372">
    <property type="entry name" value="FATTY-ACID AMIDE HYDROLASE"/>
    <property type="match status" value="1"/>
</dbReference>
<organism evidence="2 3">
    <name type="scientific">Reyranella soli</name>
    <dbReference type="NCBI Taxonomy" id="1230389"/>
    <lineage>
        <taxon>Bacteria</taxon>
        <taxon>Pseudomonadati</taxon>
        <taxon>Pseudomonadota</taxon>
        <taxon>Alphaproteobacteria</taxon>
        <taxon>Hyphomicrobiales</taxon>
        <taxon>Reyranellaceae</taxon>
        <taxon>Reyranella</taxon>
    </lineage>
</organism>
<keyword evidence="3" id="KW-1185">Reference proteome</keyword>
<dbReference type="InterPro" id="IPR036928">
    <property type="entry name" value="AS_sf"/>
</dbReference>
<dbReference type="InterPro" id="IPR052739">
    <property type="entry name" value="FAAH2"/>
</dbReference>
<evidence type="ECO:0000313" key="2">
    <source>
        <dbReference type="EMBL" id="GEP54991.1"/>
    </source>
</evidence>
<comment type="caution">
    <text evidence="2">The sequence shown here is derived from an EMBL/GenBank/DDBJ whole genome shotgun (WGS) entry which is preliminary data.</text>
</comment>
<evidence type="ECO:0000259" key="1">
    <source>
        <dbReference type="Pfam" id="PF01425"/>
    </source>
</evidence>
<dbReference type="InterPro" id="IPR023631">
    <property type="entry name" value="Amidase_dom"/>
</dbReference>
<dbReference type="GO" id="GO:0012505">
    <property type="term" value="C:endomembrane system"/>
    <property type="evidence" value="ECO:0007669"/>
    <property type="project" value="TreeGrafter"/>
</dbReference>
<dbReference type="PANTHER" id="PTHR43372:SF4">
    <property type="entry name" value="FATTY-ACID AMIDE HYDROLASE 2"/>
    <property type="match status" value="1"/>
</dbReference>
<gene>
    <name evidence="2" type="ORF">RSO01_21570</name>
</gene>
<dbReference type="RefSeq" id="WP_147149060.1">
    <property type="nucleotide sequence ID" value="NZ_BKAJ01000033.1"/>
</dbReference>
<protein>
    <submittedName>
        <fullName evidence="2">Amidase</fullName>
    </submittedName>
</protein>
<accession>A0A512N8J5</accession>
<dbReference type="Gene3D" id="3.90.1300.10">
    <property type="entry name" value="Amidase signature (AS) domain"/>
    <property type="match status" value="1"/>
</dbReference>
<name>A0A512N8J5_9HYPH</name>
<dbReference type="Proteomes" id="UP000321058">
    <property type="component" value="Unassembled WGS sequence"/>
</dbReference>
<dbReference type="OrthoDB" id="9814821at2"/>
<dbReference type="EMBL" id="BKAJ01000033">
    <property type="protein sequence ID" value="GEP54991.1"/>
    <property type="molecule type" value="Genomic_DNA"/>
</dbReference>
<dbReference type="AlphaFoldDB" id="A0A512N8J5"/>
<evidence type="ECO:0000313" key="3">
    <source>
        <dbReference type="Proteomes" id="UP000321058"/>
    </source>
</evidence>
<dbReference type="NCBIfam" id="NF004816">
    <property type="entry name" value="PRK06170.1"/>
    <property type="match status" value="1"/>
</dbReference>
<sequence length="485" mass="52686">MSLALPFQTAKQLAAAVRKKKIGCLELLDLYLKRVEAYNPELNAIIATDIEGARKRAKAADKAVKAGKKLGPLHGVPMTIKESYDVAGLPTTWGHPAFKDTVVKQNAVVVQRMIDAGVTLFGKTNVPLNLADWQSYNEVYGSTNNPWDLSRTPGGSSGGSGAALAAGLTGIEAGSDIGGSIRNPASYNGVWGHKPTWGVVSPRGHALNGRVAQADISVCGPLARGAEDLEIAMDVMAGPDAIDGRGWTLTLPRSKKKKLRDFTVGVILSDRNAEVDHSVQSAIQKLADFLGKNKVKVSDKARPNIDTAELGDVYVRMLRATTSGRLSDAEFQEAQRDVAALPDDDLSYFAQMQRGNTLSHRTWTQLNEKRHRMRLAWDAFFQDYDLMIAPVAQTAAFPHDQKTIRHERTIVVNNKKLPVVDQIFWAGYASITLLPATAAPIGETKEGLPIGVQIIGPQYGDYSTIAFAKLLEKEYRGFEPPPAYS</sequence>